<accession>A0A139WWF6</accession>
<keyword evidence="10" id="KW-1185">Reference proteome</keyword>
<comment type="catalytic activity">
    <reaction evidence="1">
        <text>ATP + protein L-histidine = ADP + protein N-phospho-L-histidine.</text>
        <dbReference type="EC" id="2.7.13.3"/>
    </reaction>
</comment>
<evidence type="ECO:0000313" key="9">
    <source>
        <dbReference type="EMBL" id="KYC36712.1"/>
    </source>
</evidence>
<dbReference type="EC" id="2.7.13.3" evidence="2"/>
<comment type="caution">
    <text evidence="9">The sequence shown here is derived from an EMBL/GenBank/DDBJ whole genome shotgun (WGS) entry which is preliminary data.</text>
</comment>
<proteinExistence type="predicted"/>
<evidence type="ECO:0000256" key="7">
    <source>
        <dbReference type="ARBA" id="ARBA00022840"/>
    </source>
</evidence>
<dbReference type="Proteomes" id="UP000076925">
    <property type="component" value="Unassembled WGS sequence"/>
</dbReference>
<keyword evidence="4" id="KW-0808">Transferase</keyword>
<feature type="coiled-coil region" evidence="8">
    <location>
        <begin position="48"/>
        <end position="75"/>
    </location>
</feature>
<evidence type="ECO:0000256" key="4">
    <source>
        <dbReference type="ARBA" id="ARBA00022679"/>
    </source>
</evidence>
<dbReference type="EMBL" id="ANNX02000047">
    <property type="protein sequence ID" value="KYC36712.1"/>
    <property type="molecule type" value="Genomic_DNA"/>
</dbReference>
<keyword evidence="6" id="KW-0418">Kinase</keyword>
<protein>
    <recommendedName>
        <fullName evidence="2">histidine kinase</fullName>
        <ecNumber evidence="2">2.7.13.3</ecNumber>
    </recommendedName>
</protein>
<name>A0A139WWF6_9CYAN</name>
<evidence type="ECO:0000256" key="6">
    <source>
        <dbReference type="ARBA" id="ARBA00022777"/>
    </source>
</evidence>
<organism evidence="9 10">
    <name type="scientific">Scytonema hofmannii PCC 7110</name>
    <dbReference type="NCBI Taxonomy" id="128403"/>
    <lineage>
        <taxon>Bacteria</taxon>
        <taxon>Bacillati</taxon>
        <taxon>Cyanobacteriota</taxon>
        <taxon>Cyanophyceae</taxon>
        <taxon>Nostocales</taxon>
        <taxon>Scytonemataceae</taxon>
        <taxon>Scytonema</taxon>
    </lineage>
</organism>
<keyword evidence="3" id="KW-0597">Phosphoprotein</keyword>
<keyword evidence="5" id="KW-0547">Nucleotide-binding</keyword>
<dbReference type="AlphaFoldDB" id="A0A139WWF6"/>
<dbReference type="GO" id="GO:0004673">
    <property type="term" value="F:protein histidine kinase activity"/>
    <property type="evidence" value="ECO:0007669"/>
    <property type="project" value="UniProtKB-EC"/>
</dbReference>
<dbReference type="PANTHER" id="PTHR41523">
    <property type="entry name" value="TWO-COMPONENT SYSTEM SENSOR PROTEIN"/>
    <property type="match status" value="1"/>
</dbReference>
<dbReference type="STRING" id="128403.WA1_44340"/>
<dbReference type="GO" id="GO:0005524">
    <property type="term" value="F:ATP binding"/>
    <property type="evidence" value="ECO:0007669"/>
    <property type="project" value="UniProtKB-KW"/>
</dbReference>
<evidence type="ECO:0000256" key="2">
    <source>
        <dbReference type="ARBA" id="ARBA00012438"/>
    </source>
</evidence>
<gene>
    <name evidence="9" type="ORF">WA1_44340</name>
</gene>
<evidence type="ECO:0000256" key="8">
    <source>
        <dbReference type="SAM" id="Coils"/>
    </source>
</evidence>
<evidence type="ECO:0000256" key="3">
    <source>
        <dbReference type="ARBA" id="ARBA00022553"/>
    </source>
</evidence>
<sequence>MEIWTLWHPTYWLSGSIKAFTAIVSLYTASEMVLLMPKALALPSPAQLEAVNIELRNQIAQRQKAESALQKANDDLSDRSQLTTVMAALHLLLVSSHPPLLKSFLWHQELAFADQITDVLSIA</sequence>
<evidence type="ECO:0000313" key="10">
    <source>
        <dbReference type="Proteomes" id="UP000076925"/>
    </source>
</evidence>
<reference evidence="9 10" key="1">
    <citation type="journal article" date="2013" name="Genome Biol. Evol.">
        <title>Genomes of Stigonematalean cyanobacteria (subsection V) and the evolution of oxygenic photosynthesis from prokaryotes to plastids.</title>
        <authorList>
            <person name="Dagan T."/>
            <person name="Roettger M."/>
            <person name="Stucken K."/>
            <person name="Landan G."/>
            <person name="Koch R."/>
            <person name="Major P."/>
            <person name="Gould S.B."/>
            <person name="Goremykin V.V."/>
            <person name="Rippka R."/>
            <person name="Tandeau de Marsac N."/>
            <person name="Gugger M."/>
            <person name="Lockhart P.J."/>
            <person name="Allen J.F."/>
            <person name="Brune I."/>
            <person name="Maus I."/>
            <person name="Puhler A."/>
            <person name="Martin W.F."/>
        </authorList>
    </citation>
    <scope>NUCLEOTIDE SEQUENCE [LARGE SCALE GENOMIC DNA]</scope>
    <source>
        <strain evidence="9 10">PCC 7110</strain>
    </source>
</reference>
<keyword evidence="7" id="KW-0067">ATP-binding</keyword>
<keyword evidence="8" id="KW-0175">Coiled coil</keyword>
<dbReference type="PANTHER" id="PTHR41523:SF8">
    <property type="entry name" value="ETHYLENE RESPONSE SENSOR PROTEIN"/>
    <property type="match status" value="1"/>
</dbReference>
<evidence type="ECO:0000256" key="5">
    <source>
        <dbReference type="ARBA" id="ARBA00022741"/>
    </source>
</evidence>
<dbReference type="RefSeq" id="WP_017744744.1">
    <property type="nucleotide sequence ID" value="NZ_KQ976354.1"/>
</dbReference>
<evidence type="ECO:0000256" key="1">
    <source>
        <dbReference type="ARBA" id="ARBA00000085"/>
    </source>
</evidence>
<dbReference type="OrthoDB" id="9758522at2"/>